<reference evidence="3 5" key="2">
    <citation type="submission" date="2019-09" db="EMBL/GenBank/DDBJ databases">
        <title>FDA dAtabase for Regulatory Grade micrObial Sequences (FDA-ARGOS): Supporting development and validation of Infectious Disease Dx tests.</title>
        <authorList>
            <person name="Sciortino C."/>
            <person name="Tallon L."/>
            <person name="Sadzewicz L."/>
            <person name="Vavikolanu K."/>
            <person name="Mehta A."/>
            <person name="Aluvathingal J."/>
            <person name="Nadendla S."/>
            <person name="Nandy P."/>
            <person name="Geyer C."/>
            <person name="Yan Y."/>
            <person name="Sichtig H."/>
        </authorList>
    </citation>
    <scope>NUCLEOTIDE SEQUENCE [LARGE SCALE GENOMIC DNA]</scope>
    <source>
        <strain evidence="3 5">FDAARGOS_636</strain>
    </source>
</reference>
<keyword evidence="5" id="KW-1185">Reference proteome</keyword>
<evidence type="ECO:0000313" key="2">
    <source>
        <dbReference type="EMBL" id="AKK71729.1"/>
    </source>
</evidence>
<dbReference type="EMBL" id="CP050995">
    <property type="protein sequence ID" value="QIY92540.1"/>
    <property type="molecule type" value="Genomic_DNA"/>
</dbReference>
<evidence type="ECO:0000313" key="3">
    <source>
        <dbReference type="EMBL" id="QIY92540.1"/>
    </source>
</evidence>
<dbReference type="RefSeq" id="WP_050019907.1">
    <property type="nucleotide sequence ID" value="NZ_CP009928.1"/>
</dbReference>
<organism evidence="2 4">
    <name type="scientific">Chryseobacterium gallinarum</name>
    <dbReference type="NCBI Taxonomy" id="1324352"/>
    <lineage>
        <taxon>Bacteria</taxon>
        <taxon>Pseudomonadati</taxon>
        <taxon>Bacteroidota</taxon>
        <taxon>Flavobacteriia</taxon>
        <taxon>Flavobacteriales</taxon>
        <taxon>Weeksellaceae</taxon>
        <taxon>Chryseobacterium group</taxon>
        <taxon>Chryseobacterium</taxon>
    </lineage>
</organism>
<evidence type="ECO:0000313" key="4">
    <source>
        <dbReference type="Proteomes" id="UP000035213"/>
    </source>
</evidence>
<sequence length="274" mass="32316">MQDLPSEYHECKITVPEEFENIFTHFYFAENISPNPVTKTLLPTYQTILLFCFGEKAMMTTRENINLHVDQCMVFGPVRQAFDYTLPSKTSILVANFKQDAFFRFFGKFPPENKSAVHPDQLLKENCFTDLWHQLADISSPQDRVHHILDFCRPYLQAQDPTGLLLSHFGNNQLNPIKVIAEQTQQTERNIQRKQKEQFGYSVKEINRYYRFLKAIKIIEEETGKQNKIQWFYIIEQCGYYDQSQLIHDFKHFLHISPAQYLKFQQAICNPGIE</sequence>
<protein>
    <submittedName>
        <fullName evidence="3">AraC family transcriptional regulator</fullName>
    </submittedName>
    <submittedName>
        <fullName evidence="2">DNA-binding protein</fullName>
    </submittedName>
</protein>
<dbReference type="PATRIC" id="fig|1324352.5.peg.630"/>
<dbReference type="GO" id="GO:0043565">
    <property type="term" value="F:sequence-specific DNA binding"/>
    <property type="evidence" value="ECO:0007669"/>
    <property type="project" value="InterPro"/>
</dbReference>
<dbReference type="AlphaFoldDB" id="A0A0G3LYN1"/>
<dbReference type="Gene3D" id="1.10.10.60">
    <property type="entry name" value="Homeodomain-like"/>
    <property type="match status" value="1"/>
</dbReference>
<feature type="domain" description="HTH araC/xylS-type" evidence="1">
    <location>
        <begin position="159"/>
        <end position="264"/>
    </location>
</feature>
<reference evidence="2 4" key="1">
    <citation type="submission" date="2014-11" db="EMBL/GenBank/DDBJ databases">
        <authorList>
            <person name="Park G.-S."/>
            <person name="Hong S.-J."/>
            <person name="Jung B.K."/>
            <person name="Khan A.R."/>
            <person name="Kwak Y."/>
            <person name="Shin J.-H."/>
        </authorList>
    </citation>
    <scope>NUCLEOTIDE SEQUENCE [LARGE SCALE GENOMIC DNA]</scope>
    <source>
        <strain evidence="2 4">DSM 27622</strain>
    </source>
</reference>
<dbReference type="OrthoDB" id="635259at2"/>
<gene>
    <name evidence="3" type="ORF">FOB44_18610</name>
    <name evidence="2" type="ORF">OK18_02905</name>
</gene>
<dbReference type="EMBL" id="CP009928">
    <property type="protein sequence ID" value="AKK71729.1"/>
    <property type="molecule type" value="Genomic_DNA"/>
</dbReference>
<dbReference type="Proteomes" id="UP000035213">
    <property type="component" value="Chromosome"/>
</dbReference>
<dbReference type="STRING" id="1324352.OK18_02905"/>
<dbReference type="GO" id="GO:0003700">
    <property type="term" value="F:DNA-binding transcription factor activity"/>
    <property type="evidence" value="ECO:0007669"/>
    <property type="project" value="InterPro"/>
</dbReference>
<dbReference type="PROSITE" id="PS01124">
    <property type="entry name" value="HTH_ARAC_FAMILY_2"/>
    <property type="match status" value="1"/>
</dbReference>
<name>A0A0G3LYN1_CHRGL</name>
<accession>A0A0G3LYN1</accession>
<dbReference type="SMART" id="SM00342">
    <property type="entry name" value="HTH_ARAC"/>
    <property type="match status" value="1"/>
</dbReference>
<evidence type="ECO:0000313" key="5">
    <source>
        <dbReference type="Proteomes" id="UP000501570"/>
    </source>
</evidence>
<dbReference type="InterPro" id="IPR018060">
    <property type="entry name" value="HTH_AraC"/>
</dbReference>
<dbReference type="Proteomes" id="UP000501570">
    <property type="component" value="Chromosome"/>
</dbReference>
<evidence type="ECO:0000259" key="1">
    <source>
        <dbReference type="PROSITE" id="PS01124"/>
    </source>
</evidence>
<keyword evidence="2" id="KW-0238">DNA-binding</keyword>
<proteinExistence type="predicted"/>
<dbReference type="KEGG" id="cgn:OK18_02905"/>